<dbReference type="InterPro" id="IPR010730">
    <property type="entry name" value="HET"/>
</dbReference>
<dbReference type="EMBL" id="CAJPIJ010000146">
    <property type="protein sequence ID" value="CAG1989674.1"/>
    <property type="molecule type" value="Genomic_DNA"/>
</dbReference>
<accession>A0A9N8WUN6</accession>
<dbReference type="Pfam" id="PF06985">
    <property type="entry name" value="HET"/>
    <property type="match status" value="1"/>
</dbReference>
<reference evidence="2" key="1">
    <citation type="submission" date="2021-03" db="EMBL/GenBank/DDBJ databases">
        <authorList>
            <person name="Alouane T."/>
            <person name="Langin T."/>
            <person name="Bonhomme L."/>
        </authorList>
    </citation>
    <scope>NUCLEOTIDE SEQUENCE</scope>
    <source>
        <strain evidence="2">MDC_Fg202</strain>
    </source>
</reference>
<organism evidence="2 3">
    <name type="scientific">Gibberella zeae</name>
    <name type="common">Wheat head blight fungus</name>
    <name type="synonym">Fusarium graminearum</name>
    <dbReference type="NCBI Taxonomy" id="5518"/>
    <lineage>
        <taxon>Eukaryota</taxon>
        <taxon>Fungi</taxon>
        <taxon>Dikarya</taxon>
        <taxon>Ascomycota</taxon>
        <taxon>Pezizomycotina</taxon>
        <taxon>Sordariomycetes</taxon>
        <taxon>Hypocreomycetidae</taxon>
        <taxon>Hypocreales</taxon>
        <taxon>Nectriaceae</taxon>
        <taxon>Fusarium</taxon>
    </lineage>
</organism>
<evidence type="ECO:0000313" key="3">
    <source>
        <dbReference type="Proteomes" id="UP000746612"/>
    </source>
</evidence>
<feature type="domain" description="Heterokaryon incompatibility" evidence="1">
    <location>
        <begin position="168"/>
        <end position="314"/>
    </location>
</feature>
<gene>
    <name evidence="2" type="ORF">MDCFG202_LOCUS307254</name>
</gene>
<dbReference type="PANTHER" id="PTHR33112">
    <property type="entry name" value="DOMAIN PROTEIN, PUTATIVE-RELATED"/>
    <property type="match status" value="1"/>
</dbReference>
<dbReference type="PANTHER" id="PTHR33112:SF10">
    <property type="entry name" value="TOL"/>
    <property type="match status" value="1"/>
</dbReference>
<protein>
    <recommendedName>
        <fullName evidence="1">Heterokaryon incompatibility domain-containing protein</fullName>
    </recommendedName>
</protein>
<name>A0A9N8WUN6_GIBZA</name>
<evidence type="ECO:0000259" key="1">
    <source>
        <dbReference type="Pfam" id="PF06985"/>
    </source>
</evidence>
<dbReference type="AlphaFoldDB" id="A0A9N8WUN6"/>
<proteinExistence type="predicted"/>
<evidence type="ECO:0000313" key="2">
    <source>
        <dbReference type="EMBL" id="CAG1989674.1"/>
    </source>
</evidence>
<sequence>MQGVGPSWESFCDSLDRHCPICWVSWHHIRDSPTTSYHDQVHQGFFLWYDNSSHYTSDSGLLELKCSLEIKDSQIIYVAYNRTTKQEFEDQVAKTLLQEHTGSETTLNTVKGWLSKCDEGHSKSHACVVKMRALNYPTVPTRLIDVHGHDSKTWSLIETKKNQSFSKYVALSHRWTDDTPRLLRDNCISFQTGQHDKDVPRNYQDVFVLCRKLDIRYVWIDSLCIVQDPADDFLREASTMTEVYANAFCTFSICWESPDGFLRPRDTRTIPRDGPFSSTWKCFLDRYVFVQDQNELLMAIGQAPVNKRGWVFQEQLLSSRILYVGNDQFYWECAGGQFCETDPDELFERGADHKRENAVVSQHGRYHAWQRLVILFMRLGLSFERDRLLAISGIARFLFSLEETSPLESSHPDFEESIERKFGQTAEYLAGLQKVHWIQDILWYPDLGGSEPSKYLPSEHKTPGPESFKRCPDDIVPSWSWAACPGPMKWTVLNFNGPPIGEFPRFDGGSLACLRNSHFEPLGSDIYGLPRSASLDISCLLIQAKYLELEGPKDVKKSLEKSVDQTTDGCFNWYTDGFLLPLPYPRLHSDERSVITVPIEPCDNFIATCFVMPLLGGIYHHDVSIRGLVVQERPQADRKTREFVRIGSFTRYYDIEDPIKDRETMAVMNAFLKNLPINGDDFERKLRECARGWREKQRLGIESEDSITLKAEWTTIRLV</sequence>
<comment type="caution">
    <text evidence="2">The sequence shown here is derived from an EMBL/GenBank/DDBJ whole genome shotgun (WGS) entry which is preliminary data.</text>
</comment>
<dbReference type="Proteomes" id="UP000746612">
    <property type="component" value="Unassembled WGS sequence"/>
</dbReference>